<accession>A0A7S5V298</accession>
<evidence type="ECO:0000313" key="1">
    <source>
        <dbReference type="EMBL" id="QIG76553.1"/>
    </source>
</evidence>
<evidence type="ECO:0000313" key="2">
    <source>
        <dbReference type="Proteomes" id="UP000626490"/>
    </source>
</evidence>
<dbReference type="Proteomes" id="UP000626490">
    <property type="component" value="Segment"/>
</dbReference>
<organism evidence="1 2">
    <name type="scientific">Rhizobium phage RHph_I1_6</name>
    <dbReference type="NCBI Taxonomy" id="2509728"/>
    <lineage>
        <taxon>Viruses</taxon>
        <taxon>Duplodnaviria</taxon>
        <taxon>Heunggongvirae</taxon>
        <taxon>Uroviricota</taxon>
        <taxon>Caudoviricetes</taxon>
        <taxon>Schitoviridae</taxon>
        <taxon>Demetervirinae</taxon>
        <taxon>Cyamitesvirus</taxon>
        <taxon>Cyamitesvirus I16</taxon>
    </lineage>
</organism>
<name>A0A7S5V298_9CAUD</name>
<dbReference type="EMBL" id="MN988555">
    <property type="protein sequence ID" value="QIG76553.1"/>
    <property type="molecule type" value="Genomic_DNA"/>
</dbReference>
<reference evidence="1" key="1">
    <citation type="submission" date="2020-01" db="EMBL/GenBank/DDBJ databases">
        <title>Patterns of diversity and host range of bacteriophage communities associated with bean-nodulatin bacteria.</title>
        <authorList>
            <person name="Vann Cauwenberghe J."/>
            <person name="Santamaria R.I."/>
            <person name="Bustos P."/>
            <person name="Juarez S."/>
            <person name="Gonzalez V."/>
        </authorList>
    </citation>
    <scope>NUCLEOTIDE SEQUENCE</scope>
</reference>
<proteinExistence type="predicted"/>
<gene>
    <name evidence="1" type="ORF">EVC27_028</name>
</gene>
<protein>
    <submittedName>
        <fullName evidence="1">Uncharacterized protein</fullName>
    </submittedName>
</protein>
<sequence length="67" mass="7415">MEKKPEKCEGTDIIEMILGIIDDANDVNLAKAGECLLGVPIKVIGSDLFEVDWTKQNVKEKPIRQSS</sequence>
<keyword evidence="2" id="KW-1185">Reference proteome</keyword>